<dbReference type="PANTHER" id="PTHR30005">
    <property type="entry name" value="EXOPOLYPHOSPHATASE"/>
    <property type="match status" value="1"/>
</dbReference>
<accession>A0A151CIS4</accession>
<dbReference type="Gene3D" id="3.30.420.150">
    <property type="entry name" value="Exopolyphosphatase. Domain 2"/>
    <property type="match status" value="1"/>
</dbReference>
<dbReference type="OrthoDB" id="9793035at2"/>
<dbReference type="STRING" id="1630136.AS592_09470"/>
<organism evidence="2 3">
    <name type="scientific">Sulfurovum riftiae</name>
    <dbReference type="NCBI Taxonomy" id="1630136"/>
    <lineage>
        <taxon>Bacteria</taxon>
        <taxon>Pseudomonadati</taxon>
        <taxon>Campylobacterota</taxon>
        <taxon>Epsilonproteobacteria</taxon>
        <taxon>Campylobacterales</taxon>
        <taxon>Sulfurovaceae</taxon>
        <taxon>Sulfurovum</taxon>
    </lineage>
</organism>
<dbReference type="InterPro" id="IPR003695">
    <property type="entry name" value="Ppx_GppA_N"/>
</dbReference>
<comment type="caution">
    <text evidence="2">The sequence shown here is derived from an EMBL/GenBank/DDBJ whole genome shotgun (WGS) entry which is preliminary data.</text>
</comment>
<name>A0A151CIS4_9BACT</name>
<evidence type="ECO:0000313" key="2">
    <source>
        <dbReference type="EMBL" id="KYJ87344.1"/>
    </source>
</evidence>
<proteinExistence type="predicted"/>
<dbReference type="Pfam" id="PF02541">
    <property type="entry name" value="Ppx-GppA"/>
    <property type="match status" value="1"/>
</dbReference>
<dbReference type="InterPro" id="IPR050273">
    <property type="entry name" value="GppA/Ppx_hydrolase"/>
</dbReference>
<evidence type="ECO:0000313" key="3">
    <source>
        <dbReference type="Proteomes" id="UP000075359"/>
    </source>
</evidence>
<dbReference type="Gene3D" id="3.30.420.40">
    <property type="match status" value="1"/>
</dbReference>
<dbReference type="SUPFAM" id="SSF53067">
    <property type="entry name" value="Actin-like ATPase domain"/>
    <property type="match status" value="2"/>
</dbReference>
<evidence type="ECO:0000259" key="1">
    <source>
        <dbReference type="Pfam" id="PF02541"/>
    </source>
</evidence>
<dbReference type="Proteomes" id="UP000075359">
    <property type="component" value="Unassembled WGS sequence"/>
</dbReference>
<feature type="domain" description="Ppx/GppA phosphatase N-terminal" evidence="1">
    <location>
        <begin position="29"/>
        <end position="301"/>
    </location>
</feature>
<dbReference type="PANTHER" id="PTHR30005:SF0">
    <property type="entry name" value="RETROGRADE REGULATION PROTEIN 2"/>
    <property type="match status" value="1"/>
</dbReference>
<dbReference type="GO" id="GO:0016462">
    <property type="term" value="F:pyrophosphatase activity"/>
    <property type="evidence" value="ECO:0007669"/>
    <property type="project" value="TreeGrafter"/>
</dbReference>
<sequence length="311" mass="34044">MLEEKYVIALDLGSNTLRVTKLECATGKFVAEFEKIVKTADMLESTGVIHHEAVDRVIYAIEEAKEKVDFSGASVKAVTTEAIRQALNSEEVLARIAKETGVSFGIISGEEEAELTLLAVKSRLERLHLAARNFVLVDIGGGSTELIFYYGDETISKSFPVGIVTIAQRYETLSDIEKALSKEMFDLQMFCAEVYATKGKTEAFIATAGTPTTVAAMKLGLNYETYDAKKVNGTSLKEDELGFYLKKLLAMPFEERETAVGTGRSDLIAAGILIFKEVYRIVEFESCIVIDDGLREGVALKACANSYTGSF</sequence>
<dbReference type="CDD" id="cd24054">
    <property type="entry name" value="ASKHA_NBD_AaPPX-GppA_MtPPX2-like"/>
    <property type="match status" value="1"/>
</dbReference>
<gene>
    <name evidence="2" type="ORF">AS592_09470</name>
</gene>
<dbReference type="EMBL" id="LNKT01000001">
    <property type="protein sequence ID" value="KYJ87344.1"/>
    <property type="molecule type" value="Genomic_DNA"/>
</dbReference>
<protein>
    <submittedName>
        <fullName evidence="2">Phosphatase</fullName>
    </submittedName>
</protein>
<keyword evidence="3" id="KW-1185">Reference proteome</keyword>
<dbReference type="RefSeq" id="WP_082791977.1">
    <property type="nucleotide sequence ID" value="NZ_LNKT01000001.1"/>
</dbReference>
<reference evidence="2 3" key="1">
    <citation type="submission" date="2015-11" db="EMBL/GenBank/DDBJ databases">
        <title>Draft genome of Sulfurovum riftiae 1812E, a member of the Epsilonproteobacteria isolated from the tube of the deep-sea hydrothermal vent tubewom Riftia pachyptila.</title>
        <authorList>
            <person name="Vetriani C."/>
            <person name="Giovannelli D."/>
        </authorList>
    </citation>
    <scope>NUCLEOTIDE SEQUENCE [LARGE SCALE GENOMIC DNA]</scope>
    <source>
        <strain evidence="2 3">1812E</strain>
    </source>
</reference>
<dbReference type="InterPro" id="IPR043129">
    <property type="entry name" value="ATPase_NBD"/>
</dbReference>
<dbReference type="AlphaFoldDB" id="A0A151CIS4"/>